<protein>
    <recommendedName>
        <fullName evidence="10">Gustatory receptor</fullName>
    </recommendedName>
</protein>
<evidence type="ECO:0000256" key="2">
    <source>
        <dbReference type="ARBA" id="ARBA00022475"/>
    </source>
</evidence>
<reference evidence="8" key="2">
    <citation type="submission" date="2020-06" db="EMBL/GenBank/DDBJ databases">
        <authorList>
            <person name="Sheffer M."/>
        </authorList>
    </citation>
    <scope>NUCLEOTIDE SEQUENCE</scope>
</reference>
<sequence>MDSSTFNKKTRNIHDKSFGENFKIYPQLILREQIAADNSLNPLTPFLTSLFIFGIYISEKDETIGKCRKILRFIHSAIIAMPMHYWILLYLSYFFRNEGSWKIFSQTLVIGTSVATLDLAIYRKKEIETFVRYFTFDKTASLRKSQKRKYFRCVRIFNAVVWIYVLLWMTTFLIIPTNKKPEEHFTEFFYQHVVNKTSRQFAKYLIQVNDAYLCLMTEGSITSLIGLYISSVCAASLWFKKMGENVKQFAKSQTMNLLDLNHLQRLYDQILSRIILLDVAFSLSVLLWYFMVMLTLCIRVIAIIGETDSQSDIQGMLIISFGLFRGTFMILIGIAFCAQYLTDTAKAAVLKIEILTVSTKNSAAYQELTILLRMLELKPPVVTLWNFCAIGKPFLMSCVQTMVTYVIICLQMTPAGKTLLHI</sequence>
<keyword evidence="9" id="KW-1185">Reference proteome</keyword>
<dbReference type="GO" id="GO:0038023">
    <property type="term" value="F:signaling receptor activity"/>
    <property type="evidence" value="ECO:0007669"/>
    <property type="project" value="UniProtKB-ARBA"/>
</dbReference>
<dbReference type="AlphaFoldDB" id="A0A8T0F6K5"/>
<name>A0A8T0F6K5_ARGBR</name>
<evidence type="ECO:0000256" key="1">
    <source>
        <dbReference type="ARBA" id="ARBA00004651"/>
    </source>
</evidence>
<feature type="transmembrane region" description="Helical" evidence="7">
    <location>
        <begin position="40"/>
        <end position="58"/>
    </location>
</feature>
<feature type="transmembrane region" description="Helical" evidence="7">
    <location>
        <begin position="274"/>
        <end position="304"/>
    </location>
</feature>
<keyword evidence="2" id="KW-1003">Cell membrane</keyword>
<reference evidence="8" key="1">
    <citation type="journal article" date="2020" name="bioRxiv">
        <title>Chromosome-level reference genome of the European wasp spider Argiope bruennichi: a resource for studies on range expansion and evolutionary adaptation.</title>
        <authorList>
            <person name="Sheffer M.M."/>
            <person name="Hoppe A."/>
            <person name="Krehenwinkel H."/>
            <person name="Uhl G."/>
            <person name="Kuss A.W."/>
            <person name="Jensen L."/>
            <person name="Jensen C."/>
            <person name="Gillespie R.G."/>
            <person name="Hoff K.J."/>
            <person name="Prost S."/>
        </authorList>
    </citation>
    <scope>NUCLEOTIDE SEQUENCE</scope>
</reference>
<feature type="transmembrane region" description="Helical" evidence="7">
    <location>
        <begin position="70"/>
        <end position="91"/>
    </location>
</feature>
<evidence type="ECO:0000256" key="4">
    <source>
        <dbReference type="ARBA" id="ARBA00022989"/>
    </source>
</evidence>
<dbReference type="PANTHER" id="PTHR21421">
    <property type="entry name" value="GUSTATORY RECEPTOR"/>
    <property type="match status" value="1"/>
</dbReference>
<dbReference type="Proteomes" id="UP000807504">
    <property type="component" value="Unassembled WGS sequence"/>
</dbReference>
<accession>A0A8T0F6K5</accession>
<dbReference type="Pfam" id="PF08395">
    <property type="entry name" value="7tm_7"/>
    <property type="match status" value="1"/>
</dbReference>
<proteinExistence type="predicted"/>
<keyword evidence="4 7" id="KW-1133">Transmembrane helix</keyword>
<evidence type="ECO:0000313" key="8">
    <source>
        <dbReference type="EMBL" id="KAF8785948.1"/>
    </source>
</evidence>
<evidence type="ECO:0000256" key="6">
    <source>
        <dbReference type="ARBA" id="ARBA00023170"/>
    </source>
</evidence>
<dbReference type="GO" id="GO:0050909">
    <property type="term" value="P:sensory perception of taste"/>
    <property type="evidence" value="ECO:0007669"/>
    <property type="project" value="InterPro"/>
</dbReference>
<evidence type="ECO:0000313" key="9">
    <source>
        <dbReference type="Proteomes" id="UP000807504"/>
    </source>
</evidence>
<organism evidence="8 9">
    <name type="scientific">Argiope bruennichi</name>
    <name type="common">Wasp spider</name>
    <name type="synonym">Aranea bruennichi</name>
    <dbReference type="NCBI Taxonomy" id="94029"/>
    <lineage>
        <taxon>Eukaryota</taxon>
        <taxon>Metazoa</taxon>
        <taxon>Ecdysozoa</taxon>
        <taxon>Arthropoda</taxon>
        <taxon>Chelicerata</taxon>
        <taxon>Arachnida</taxon>
        <taxon>Araneae</taxon>
        <taxon>Araneomorphae</taxon>
        <taxon>Entelegynae</taxon>
        <taxon>Araneoidea</taxon>
        <taxon>Araneidae</taxon>
        <taxon>Argiope</taxon>
    </lineage>
</organism>
<keyword evidence="6" id="KW-0675">Receptor</keyword>
<gene>
    <name evidence="8" type="ORF">HNY73_011432</name>
</gene>
<dbReference type="EMBL" id="JABXBU010000030">
    <property type="protein sequence ID" value="KAF8785948.1"/>
    <property type="molecule type" value="Genomic_DNA"/>
</dbReference>
<dbReference type="InterPro" id="IPR013604">
    <property type="entry name" value="7TM_chemorcpt"/>
</dbReference>
<evidence type="ECO:0008006" key="10">
    <source>
        <dbReference type="Google" id="ProtNLM"/>
    </source>
</evidence>
<keyword evidence="3 7" id="KW-0812">Transmembrane</keyword>
<evidence type="ECO:0000256" key="3">
    <source>
        <dbReference type="ARBA" id="ARBA00022692"/>
    </source>
</evidence>
<feature type="transmembrane region" description="Helical" evidence="7">
    <location>
        <begin position="316"/>
        <end position="341"/>
    </location>
</feature>
<comment type="caution">
    <text evidence="8">The sequence shown here is derived from an EMBL/GenBank/DDBJ whole genome shotgun (WGS) entry which is preliminary data.</text>
</comment>
<dbReference type="PANTHER" id="PTHR21421:SF29">
    <property type="entry name" value="GUSTATORY RECEPTOR 5A FOR TREHALOSE-RELATED"/>
    <property type="match status" value="1"/>
</dbReference>
<dbReference type="GO" id="GO:0005886">
    <property type="term" value="C:plasma membrane"/>
    <property type="evidence" value="ECO:0007669"/>
    <property type="project" value="UniProtKB-SubCell"/>
</dbReference>
<comment type="subcellular location">
    <subcellularLocation>
        <location evidence="1">Cell membrane</location>
        <topology evidence="1">Multi-pass membrane protein</topology>
    </subcellularLocation>
</comment>
<evidence type="ECO:0000256" key="7">
    <source>
        <dbReference type="SAM" id="Phobius"/>
    </source>
</evidence>
<keyword evidence="5 7" id="KW-0472">Membrane</keyword>
<feature type="transmembrane region" description="Helical" evidence="7">
    <location>
        <begin position="153"/>
        <end position="175"/>
    </location>
</feature>
<evidence type="ECO:0000256" key="5">
    <source>
        <dbReference type="ARBA" id="ARBA00023136"/>
    </source>
</evidence>
<dbReference type="GO" id="GO:0051606">
    <property type="term" value="P:detection of stimulus"/>
    <property type="evidence" value="ECO:0007669"/>
    <property type="project" value="UniProtKB-ARBA"/>
</dbReference>
<feature type="transmembrane region" description="Helical" evidence="7">
    <location>
        <begin position="221"/>
        <end position="239"/>
    </location>
</feature>